<comment type="caution">
    <text evidence="2">The sequence shown here is derived from an EMBL/GenBank/DDBJ whole genome shotgun (WGS) entry which is preliminary data.</text>
</comment>
<proteinExistence type="predicted"/>
<evidence type="ECO:0000256" key="1">
    <source>
        <dbReference type="SAM" id="SignalP"/>
    </source>
</evidence>
<name>A0A5B0MP90_PUCGR</name>
<evidence type="ECO:0000313" key="2">
    <source>
        <dbReference type="EMBL" id="KAA1078671.1"/>
    </source>
</evidence>
<sequence>MCLIGFSILWPLVSLPMILAAHPADELGMHNNSECTGQVHLFSKEQPCENNCNRYIKIIGRVCSGCDEQHYELAQTCDKCCCPVFDSTWHNPGCKKPYGVITTAQERLPPCNNCKDPFWTQRWKMICLTCRAINRKMTSWQSLCDTCTT</sequence>
<dbReference type="AlphaFoldDB" id="A0A5B0MP90"/>
<keyword evidence="1" id="KW-0732">Signal</keyword>
<evidence type="ECO:0000313" key="3">
    <source>
        <dbReference type="Proteomes" id="UP000325313"/>
    </source>
</evidence>
<gene>
    <name evidence="2" type="ORF">PGTUg99_010659</name>
</gene>
<organism evidence="2 3">
    <name type="scientific">Puccinia graminis f. sp. tritici</name>
    <dbReference type="NCBI Taxonomy" id="56615"/>
    <lineage>
        <taxon>Eukaryota</taxon>
        <taxon>Fungi</taxon>
        <taxon>Dikarya</taxon>
        <taxon>Basidiomycota</taxon>
        <taxon>Pucciniomycotina</taxon>
        <taxon>Pucciniomycetes</taxon>
        <taxon>Pucciniales</taxon>
        <taxon>Pucciniaceae</taxon>
        <taxon>Puccinia</taxon>
    </lineage>
</organism>
<feature type="chain" id="PRO_5023064787" evidence="1">
    <location>
        <begin position="21"/>
        <end position="149"/>
    </location>
</feature>
<feature type="signal peptide" evidence="1">
    <location>
        <begin position="1"/>
        <end position="20"/>
    </location>
</feature>
<dbReference type="EMBL" id="VDEP01000448">
    <property type="protein sequence ID" value="KAA1078671.1"/>
    <property type="molecule type" value="Genomic_DNA"/>
</dbReference>
<dbReference type="Proteomes" id="UP000325313">
    <property type="component" value="Unassembled WGS sequence"/>
</dbReference>
<reference evidence="2 3" key="1">
    <citation type="submission" date="2019-05" db="EMBL/GenBank/DDBJ databases">
        <title>Emergence of the Ug99 lineage of the wheat stem rust pathogen through somatic hybridization.</title>
        <authorList>
            <person name="Li F."/>
            <person name="Upadhyaya N.M."/>
            <person name="Sperschneider J."/>
            <person name="Matny O."/>
            <person name="Nguyen-Phuc H."/>
            <person name="Mago R."/>
            <person name="Raley C."/>
            <person name="Miller M.E."/>
            <person name="Silverstein K.A.T."/>
            <person name="Henningsen E."/>
            <person name="Hirsch C.D."/>
            <person name="Visser B."/>
            <person name="Pretorius Z.A."/>
            <person name="Steffenson B.J."/>
            <person name="Schwessinger B."/>
            <person name="Dodds P.N."/>
            <person name="Figueroa M."/>
        </authorList>
    </citation>
    <scope>NUCLEOTIDE SEQUENCE [LARGE SCALE GENOMIC DNA]</scope>
    <source>
        <strain evidence="2 3">Ug99</strain>
    </source>
</reference>
<protein>
    <submittedName>
        <fullName evidence="2">Uncharacterized protein</fullName>
    </submittedName>
</protein>
<accession>A0A5B0MP90</accession>